<feature type="active site" evidence="13">
    <location>
        <position position="67"/>
    </location>
</feature>
<dbReference type="Pfam" id="PF02075">
    <property type="entry name" value="RuvC"/>
    <property type="match status" value="1"/>
</dbReference>
<dbReference type="GO" id="GO:0006281">
    <property type="term" value="P:DNA repair"/>
    <property type="evidence" value="ECO:0007669"/>
    <property type="project" value="UniProtKB-UniRule"/>
</dbReference>
<evidence type="ECO:0000256" key="7">
    <source>
        <dbReference type="ARBA" id="ARBA00022801"/>
    </source>
</evidence>
<comment type="subunit">
    <text evidence="13">Homodimer which binds Holliday junction (HJ) DNA. The HJ becomes 2-fold symmetrical on binding to RuvC with unstacked arms; it has a different conformation from HJ DNA in complex with RuvA. In the full resolvosome a probable DNA-RuvA(4)-RuvB(12)-RuvC(2) complex forms which resolves the HJ.</text>
</comment>
<keyword evidence="16" id="KW-1185">Reference proteome</keyword>
<dbReference type="NCBIfam" id="TIGR00228">
    <property type="entry name" value="ruvC"/>
    <property type="match status" value="1"/>
</dbReference>
<feature type="active site" evidence="13">
    <location>
        <position position="7"/>
    </location>
</feature>
<dbReference type="RefSeq" id="WP_044238967.1">
    <property type="nucleotide sequence ID" value="NZ_ASRX01000013.1"/>
</dbReference>
<sequence length="195" mass="20244">MRVIGIDPGTRHLGWGVVERHGSRVLHVAHGVVDVDTEGAFASRLVQLDDALAALMAEHAPVAGAVESLFFAKDAQSAAKLGHARGVVLLRLSRAGVAVHEYAPALVKRTVVGRGAADKHQVAMVMTAVLGLKEPPRSDAADALAIAMTHLHVANFNAAMAASGLPLPATKGRARRPGWATQAAQAAKAKAMKKG</sequence>
<dbReference type="InterPro" id="IPR020563">
    <property type="entry name" value="X-over_junc_endoDNase_Mg_BS"/>
</dbReference>
<dbReference type="PANTHER" id="PTHR30194:SF3">
    <property type="entry name" value="CROSSOVER JUNCTION ENDODEOXYRIBONUCLEASE RUVC"/>
    <property type="match status" value="1"/>
</dbReference>
<organism evidence="15 16">
    <name type="scientific">Chondromyces apiculatus DSM 436</name>
    <dbReference type="NCBI Taxonomy" id="1192034"/>
    <lineage>
        <taxon>Bacteria</taxon>
        <taxon>Pseudomonadati</taxon>
        <taxon>Myxococcota</taxon>
        <taxon>Polyangia</taxon>
        <taxon>Polyangiales</taxon>
        <taxon>Polyangiaceae</taxon>
        <taxon>Chondromyces</taxon>
    </lineage>
</organism>
<dbReference type="GO" id="GO:0008821">
    <property type="term" value="F:crossover junction DNA endonuclease activity"/>
    <property type="evidence" value="ECO:0007669"/>
    <property type="project" value="UniProtKB-UniRule"/>
</dbReference>
<dbReference type="FunFam" id="3.30.420.10:FF:000002">
    <property type="entry name" value="Crossover junction endodeoxyribonuclease RuvC"/>
    <property type="match status" value="1"/>
</dbReference>
<evidence type="ECO:0000256" key="13">
    <source>
        <dbReference type="HAMAP-Rule" id="MF_00034"/>
    </source>
</evidence>
<dbReference type="SUPFAM" id="SSF53098">
    <property type="entry name" value="Ribonuclease H-like"/>
    <property type="match status" value="1"/>
</dbReference>
<dbReference type="OrthoDB" id="9805499at2"/>
<gene>
    <name evidence="13" type="primary">ruvC</name>
    <name evidence="15" type="ORF">CAP_1211</name>
</gene>
<comment type="catalytic activity">
    <reaction evidence="12 13">
        <text>Endonucleolytic cleavage at a junction such as a reciprocal single-stranded crossover between two homologous DNA duplexes (Holliday junction).</text>
        <dbReference type="EC" id="3.1.21.10"/>
    </reaction>
</comment>
<keyword evidence="8 13" id="KW-0460">Magnesium</keyword>
<keyword evidence="3 13" id="KW-0540">Nuclease</keyword>
<evidence type="ECO:0000256" key="5">
    <source>
        <dbReference type="ARBA" id="ARBA00022759"/>
    </source>
</evidence>
<dbReference type="PANTHER" id="PTHR30194">
    <property type="entry name" value="CROSSOVER JUNCTION ENDODEOXYRIBONUCLEASE RUVC"/>
    <property type="match status" value="1"/>
</dbReference>
<comment type="caution">
    <text evidence="15">The sequence shown here is derived from an EMBL/GenBank/DDBJ whole genome shotgun (WGS) entry which is preliminary data.</text>
</comment>
<dbReference type="CDD" id="cd16962">
    <property type="entry name" value="RuvC"/>
    <property type="match status" value="1"/>
</dbReference>
<dbReference type="EC" id="3.1.21.10" evidence="13 14"/>
<evidence type="ECO:0000256" key="8">
    <source>
        <dbReference type="ARBA" id="ARBA00022842"/>
    </source>
</evidence>
<protein>
    <recommendedName>
        <fullName evidence="13 14">Crossover junction endodeoxyribonuclease RuvC</fullName>
        <ecNumber evidence="13 14">3.1.21.10</ecNumber>
    </recommendedName>
    <alternativeName>
        <fullName evidence="13">Holliday junction nuclease RuvC</fullName>
    </alternativeName>
    <alternativeName>
        <fullName evidence="13">Holliday junction resolvase RuvC</fullName>
    </alternativeName>
</protein>
<dbReference type="Gene3D" id="3.30.420.10">
    <property type="entry name" value="Ribonuclease H-like superfamily/Ribonuclease H"/>
    <property type="match status" value="1"/>
</dbReference>
<comment type="similarity">
    <text evidence="1 13">Belongs to the RuvC family.</text>
</comment>
<evidence type="ECO:0000256" key="14">
    <source>
        <dbReference type="NCBIfam" id="TIGR00228"/>
    </source>
</evidence>
<comment type="function">
    <text evidence="13">The RuvA-RuvB-RuvC complex processes Holliday junction (HJ) DNA during genetic recombination and DNA repair. Endonuclease that resolves HJ intermediates. Cleaves cruciform DNA by making single-stranded nicks across the HJ at symmetrical positions within the homologous arms, yielding a 5'-phosphate and a 3'-hydroxyl group; requires a central core of homology in the junction. The consensus cleavage sequence is 5'-(A/T)TT(C/G)-3'. Cleavage occurs on the 3'-side of the TT dinucleotide at the point of strand exchange. HJ branch migration catalyzed by RuvA-RuvB allows RuvC to scan DNA until it finds its consensus sequence, where it cleaves and resolves the cruciform DNA.</text>
</comment>
<dbReference type="GO" id="GO:0000287">
    <property type="term" value="F:magnesium ion binding"/>
    <property type="evidence" value="ECO:0007669"/>
    <property type="project" value="UniProtKB-UniRule"/>
</dbReference>
<keyword evidence="5 13" id="KW-0255">Endonuclease</keyword>
<dbReference type="AlphaFoldDB" id="A0A017TDF8"/>
<feature type="binding site" evidence="13">
    <location>
        <position position="7"/>
    </location>
    <ligand>
        <name>Mg(2+)</name>
        <dbReference type="ChEBI" id="CHEBI:18420"/>
        <label>1</label>
    </ligand>
</feature>
<feature type="binding site" evidence="13">
    <location>
        <position position="139"/>
    </location>
    <ligand>
        <name>Mg(2+)</name>
        <dbReference type="ChEBI" id="CHEBI:18420"/>
        <label>1</label>
    </ligand>
</feature>
<evidence type="ECO:0000256" key="12">
    <source>
        <dbReference type="ARBA" id="ARBA00029354"/>
    </source>
</evidence>
<evidence type="ECO:0000256" key="9">
    <source>
        <dbReference type="ARBA" id="ARBA00023125"/>
    </source>
</evidence>
<keyword evidence="11 13" id="KW-0234">DNA repair</keyword>
<dbReference type="GO" id="GO:0006310">
    <property type="term" value="P:DNA recombination"/>
    <property type="evidence" value="ECO:0007669"/>
    <property type="project" value="UniProtKB-UniRule"/>
</dbReference>
<name>A0A017TDF8_9BACT</name>
<dbReference type="GO" id="GO:0005737">
    <property type="term" value="C:cytoplasm"/>
    <property type="evidence" value="ECO:0007669"/>
    <property type="project" value="UniProtKB-SubCell"/>
</dbReference>
<dbReference type="GO" id="GO:0003677">
    <property type="term" value="F:DNA binding"/>
    <property type="evidence" value="ECO:0007669"/>
    <property type="project" value="UniProtKB-KW"/>
</dbReference>
<proteinExistence type="inferred from homology"/>
<comment type="subcellular location">
    <subcellularLocation>
        <location evidence="13">Cytoplasm</location>
    </subcellularLocation>
</comment>
<evidence type="ECO:0000313" key="16">
    <source>
        <dbReference type="Proteomes" id="UP000019678"/>
    </source>
</evidence>
<keyword evidence="2 13" id="KW-0963">Cytoplasm</keyword>
<accession>A0A017TDF8</accession>
<dbReference type="eggNOG" id="COG0817">
    <property type="taxonomic scope" value="Bacteria"/>
</dbReference>
<dbReference type="STRING" id="1192034.CAP_1211"/>
<dbReference type="PROSITE" id="PS01321">
    <property type="entry name" value="RUVC"/>
    <property type="match status" value="1"/>
</dbReference>
<comment type="cofactor">
    <cofactor evidence="13">
        <name>Mg(2+)</name>
        <dbReference type="ChEBI" id="CHEBI:18420"/>
    </cofactor>
    <text evidence="13">Binds 2 Mg(2+) ion per subunit.</text>
</comment>
<keyword evidence="4 13" id="KW-0479">Metal-binding</keyword>
<dbReference type="Proteomes" id="UP000019678">
    <property type="component" value="Unassembled WGS sequence"/>
</dbReference>
<dbReference type="PRINTS" id="PR00696">
    <property type="entry name" value="RSOLVASERUVC"/>
</dbReference>
<dbReference type="InterPro" id="IPR012337">
    <property type="entry name" value="RNaseH-like_sf"/>
</dbReference>
<evidence type="ECO:0000256" key="6">
    <source>
        <dbReference type="ARBA" id="ARBA00022763"/>
    </source>
</evidence>
<dbReference type="InterPro" id="IPR036397">
    <property type="entry name" value="RNaseH_sf"/>
</dbReference>
<keyword evidence="10 13" id="KW-0233">DNA recombination</keyword>
<evidence type="ECO:0000256" key="10">
    <source>
        <dbReference type="ARBA" id="ARBA00023172"/>
    </source>
</evidence>
<evidence type="ECO:0000256" key="11">
    <source>
        <dbReference type="ARBA" id="ARBA00023204"/>
    </source>
</evidence>
<evidence type="ECO:0000256" key="4">
    <source>
        <dbReference type="ARBA" id="ARBA00022723"/>
    </source>
</evidence>
<evidence type="ECO:0000256" key="3">
    <source>
        <dbReference type="ARBA" id="ARBA00022722"/>
    </source>
</evidence>
<dbReference type="GO" id="GO:0048476">
    <property type="term" value="C:Holliday junction resolvase complex"/>
    <property type="evidence" value="ECO:0007669"/>
    <property type="project" value="UniProtKB-UniRule"/>
</dbReference>
<dbReference type="InterPro" id="IPR002176">
    <property type="entry name" value="X-over_junc_endoDNase_RuvC"/>
</dbReference>
<evidence type="ECO:0000256" key="2">
    <source>
        <dbReference type="ARBA" id="ARBA00022490"/>
    </source>
</evidence>
<feature type="binding site" evidence="13">
    <location>
        <position position="67"/>
    </location>
    <ligand>
        <name>Mg(2+)</name>
        <dbReference type="ChEBI" id="CHEBI:18420"/>
        <label>2</label>
    </ligand>
</feature>
<dbReference type="EMBL" id="ASRX01000013">
    <property type="protein sequence ID" value="EYF06952.1"/>
    <property type="molecule type" value="Genomic_DNA"/>
</dbReference>
<keyword evidence="7 13" id="KW-0378">Hydrolase</keyword>
<evidence type="ECO:0000313" key="15">
    <source>
        <dbReference type="EMBL" id="EYF06952.1"/>
    </source>
</evidence>
<dbReference type="HAMAP" id="MF_00034">
    <property type="entry name" value="RuvC"/>
    <property type="match status" value="1"/>
</dbReference>
<feature type="active site" evidence="13">
    <location>
        <position position="139"/>
    </location>
</feature>
<reference evidence="15 16" key="1">
    <citation type="submission" date="2013-05" db="EMBL/GenBank/DDBJ databases">
        <title>Genome assembly of Chondromyces apiculatus DSM 436.</title>
        <authorList>
            <person name="Sharma G."/>
            <person name="Khatri I."/>
            <person name="Kaur C."/>
            <person name="Mayilraj S."/>
            <person name="Subramanian S."/>
        </authorList>
    </citation>
    <scope>NUCLEOTIDE SEQUENCE [LARGE SCALE GENOMIC DNA]</scope>
    <source>
        <strain evidence="15 16">DSM 436</strain>
    </source>
</reference>
<keyword evidence="6 13" id="KW-0227">DNA damage</keyword>
<evidence type="ECO:0000256" key="1">
    <source>
        <dbReference type="ARBA" id="ARBA00009518"/>
    </source>
</evidence>
<keyword evidence="9 13" id="KW-0238">DNA-binding</keyword>